<comment type="caution">
    <text evidence="1">The sequence shown here is derived from an EMBL/GenBank/DDBJ whole genome shotgun (WGS) entry which is preliminary data.</text>
</comment>
<accession>A0A2S6AJ90</accession>
<dbReference type="OrthoDB" id="3483903at2"/>
<organism evidence="1 2">
    <name type="scientific">Nocardia nova</name>
    <dbReference type="NCBI Taxonomy" id="37330"/>
    <lineage>
        <taxon>Bacteria</taxon>
        <taxon>Bacillati</taxon>
        <taxon>Actinomycetota</taxon>
        <taxon>Actinomycetes</taxon>
        <taxon>Mycobacteriales</taxon>
        <taxon>Nocardiaceae</taxon>
        <taxon>Nocardia</taxon>
    </lineage>
</organism>
<dbReference type="EMBL" id="PSZC01000022">
    <property type="protein sequence ID" value="PPJ35304.1"/>
    <property type="molecule type" value="Genomic_DNA"/>
</dbReference>
<dbReference type="AlphaFoldDB" id="A0A2S6AJ90"/>
<sequence length="77" mass="8511">MVAEKDIDAADWVEQDLLTKQEAGERLAEEIARVRARLGELRPGAENAAAVTMLARRLAAMESIRDSLQPVASEYRS</sequence>
<protein>
    <submittedName>
        <fullName evidence="1">Uncharacterized protein</fullName>
    </submittedName>
</protein>
<reference evidence="1 2" key="1">
    <citation type="submission" date="2018-02" db="EMBL/GenBank/DDBJ databases">
        <title>8 Nocardia nova and 1 Nocardia cyriacigeorgica strain used for evolution to TMP-SMX.</title>
        <authorList>
            <person name="Mehta H."/>
            <person name="Weng J."/>
            <person name="Shamoo Y."/>
        </authorList>
    </citation>
    <scope>NUCLEOTIDE SEQUENCE [LARGE SCALE GENOMIC DNA]</scope>
    <source>
        <strain evidence="1 2">MDA3139</strain>
    </source>
</reference>
<proteinExistence type="predicted"/>
<evidence type="ECO:0000313" key="1">
    <source>
        <dbReference type="EMBL" id="PPJ35304.1"/>
    </source>
</evidence>
<name>A0A2S6AJ90_9NOCA</name>
<evidence type="ECO:0000313" key="2">
    <source>
        <dbReference type="Proteomes" id="UP000239874"/>
    </source>
</evidence>
<dbReference type="Proteomes" id="UP000239874">
    <property type="component" value="Unassembled WGS sequence"/>
</dbReference>
<gene>
    <name evidence="1" type="ORF">C5E45_25870</name>
</gene>